<dbReference type="KEGG" id="samy:DB32_000745"/>
<dbReference type="InterPro" id="IPR032790">
    <property type="entry name" value="GDE_C"/>
</dbReference>
<dbReference type="AlphaFoldDB" id="A0A0F6VZS3"/>
<dbReference type="PANTHER" id="PTHR10569:SF2">
    <property type="entry name" value="GLYCOGEN DEBRANCHING ENZYME"/>
    <property type="match status" value="1"/>
</dbReference>
<evidence type="ECO:0000259" key="2">
    <source>
        <dbReference type="Pfam" id="PF12439"/>
    </source>
</evidence>
<accession>A0A0F6VZS3</accession>
<dbReference type="EMBL" id="CP011125">
    <property type="protein sequence ID" value="AKF03596.1"/>
    <property type="molecule type" value="Genomic_DNA"/>
</dbReference>
<feature type="domain" description="Glycogen debranching enzyme C-terminal" evidence="1">
    <location>
        <begin position="312"/>
        <end position="687"/>
    </location>
</feature>
<dbReference type="Proteomes" id="UP000034883">
    <property type="component" value="Chromosome"/>
</dbReference>
<protein>
    <submittedName>
        <fullName evidence="3">Glycogen debranching enzyme</fullName>
    </submittedName>
</protein>
<reference evidence="3 4" key="1">
    <citation type="submission" date="2015-03" db="EMBL/GenBank/DDBJ databases">
        <title>Genome assembly of Sandaracinus amylolyticus DSM 53668.</title>
        <authorList>
            <person name="Sharma G."/>
            <person name="Subramanian S."/>
        </authorList>
    </citation>
    <scope>NUCLEOTIDE SEQUENCE [LARGE SCALE GENOMIC DNA]</scope>
    <source>
        <strain evidence="3 4">DSM 53668</strain>
    </source>
</reference>
<dbReference type="InterPro" id="IPR024742">
    <property type="entry name" value="Glycogen_debranch_N"/>
</dbReference>
<organism evidence="3 4">
    <name type="scientific">Sandaracinus amylolyticus</name>
    <dbReference type="NCBI Taxonomy" id="927083"/>
    <lineage>
        <taxon>Bacteria</taxon>
        <taxon>Pseudomonadati</taxon>
        <taxon>Myxococcota</taxon>
        <taxon>Polyangia</taxon>
        <taxon>Polyangiales</taxon>
        <taxon>Sandaracinaceae</taxon>
        <taxon>Sandaracinus</taxon>
    </lineage>
</organism>
<dbReference type="InterPro" id="IPR012341">
    <property type="entry name" value="6hp_glycosidase-like_sf"/>
</dbReference>
<dbReference type="GO" id="GO:0004134">
    <property type="term" value="F:4-alpha-glucanotransferase activity"/>
    <property type="evidence" value="ECO:0007669"/>
    <property type="project" value="InterPro"/>
</dbReference>
<dbReference type="InterPro" id="IPR010401">
    <property type="entry name" value="AGL/Gdb1"/>
</dbReference>
<dbReference type="GO" id="GO:0004135">
    <property type="term" value="F:amylo-alpha-1,6-glucosidase activity"/>
    <property type="evidence" value="ECO:0007669"/>
    <property type="project" value="InterPro"/>
</dbReference>
<dbReference type="InterPro" id="IPR008928">
    <property type="entry name" value="6-hairpin_glycosidase_sf"/>
</dbReference>
<gene>
    <name evidence="3" type="ORF">DB32_000745</name>
</gene>
<evidence type="ECO:0000313" key="4">
    <source>
        <dbReference type="Proteomes" id="UP000034883"/>
    </source>
</evidence>
<dbReference type="OrthoDB" id="9761875at2"/>
<sequence>MPGTATTLRWVGIGAPPPAEGIQSTTVNPDVRTATEGAPEWLVTNGLGGYACGTMTGLVTRRFHGYLVAALPAPRGRTMMLNNLRELVVGEHGAARLSEQPDPDATHAPLATLREFRLELGIPVWTYEHAGHVIEKRIVMPHRQNTVYVIYTRLNGSGHLELQLDPWLHFRPHEGTLAGPIEGEYALRALGGRYEVEDLVDVGLPPLRMKIVGATSRFEIEERRIRNVRYLVEQSRGYDASGDLYSPGRFRAAIAPGASVALVASVEDWRTIGALTPELALGAERARRERLVAIAHPGLHTSTGSELVVAADQFIIHPAGRLEDAALAHAFGDEERTILAGYHWFTDWGRDTMISLEGLTITTGRVPEAGYILRTFAKYAKDGLIPNMFPEGKGEGLYHTADATLWFFHATRRYVDASGDRDTLRRLLPLLASIVDRHVEGTRFGIHVDPKDGLLAQGAAGYQLTWMDAKVGDLVVTPRRGKAVEINALWYNALCLMAEWARSELRDEDAAQRYRGLADRARESFNARFWNERLGCLFDVIDGEDGTDDAIRPNQIFSISLPHAVLDPSRWEQVVDVVRTQLLTPYGLRSLAPSHPDYQPQYFGDLRARDLAYHQGTIWPWLIGPYFDAWSKVHPDRIEEIRPTAISLGQHLATACIGSISEIFDAEPPYTPRGCCAQAWSVAEAIRVLAAVNERRGVGTVAAAE</sequence>
<dbReference type="SUPFAM" id="SSF48208">
    <property type="entry name" value="Six-hairpin glycosidases"/>
    <property type="match status" value="1"/>
</dbReference>
<keyword evidence="4" id="KW-1185">Reference proteome</keyword>
<dbReference type="NCBIfam" id="TIGR01561">
    <property type="entry name" value="gde_arch"/>
    <property type="match status" value="1"/>
</dbReference>
<dbReference type="STRING" id="927083.DB32_000745"/>
<dbReference type="Gene3D" id="1.50.10.10">
    <property type="match status" value="1"/>
</dbReference>
<dbReference type="GO" id="GO:0005980">
    <property type="term" value="P:glycogen catabolic process"/>
    <property type="evidence" value="ECO:0007669"/>
    <property type="project" value="InterPro"/>
</dbReference>
<dbReference type="PANTHER" id="PTHR10569">
    <property type="entry name" value="GLYCOGEN DEBRANCHING ENZYME"/>
    <property type="match status" value="1"/>
</dbReference>
<dbReference type="InterPro" id="IPR006451">
    <property type="entry name" value="Glycogen_debranch_arc"/>
</dbReference>
<evidence type="ECO:0000313" key="3">
    <source>
        <dbReference type="EMBL" id="AKF03596.1"/>
    </source>
</evidence>
<feature type="domain" description="Glycogen debranching enzyme bacterial and archaeal type N-terminal" evidence="2">
    <location>
        <begin position="40"/>
        <end position="260"/>
    </location>
</feature>
<proteinExistence type="predicted"/>
<dbReference type="Pfam" id="PF12439">
    <property type="entry name" value="GDE_N"/>
    <property type="match status" value="1"/>
</dbReference>
<dbReference type="FunFam" id="1.50.10.10:FF:000073">
    <property type="entry name" value="Glycogen debranching enzyme, hypothetical (TreX-like)"/>
    <property type="match status" value="1"/>
</dbReference>
<name>A0A0F6VZS3_9BACT</name>
<dbReference type="Pfam" id="PF06202">
    <property type="entry name" value="GDE_C"/>
    <property type="match status" value="1"/>
</dbReference>
<dbReference type="RefSeq" id="WP_083457126.1">
    <property type="nucleotide sequence ID" value="NZ_CP011125.1"/>
</dbReference>
<evidence type="ECO:0000259" key="1">
    <source>
        <dbReference type="Pfam" id="PF06202"/>
    </source>
</evidence>